<dbReference type="InterPro" id="IPR003730">
    <property type="entry name" value="Cu_polyphenol_OxRdtase"/>
</dbReference>
<keyword evidence="6" id="KW-0479">Metal-binding</keyword>
<comment type="cofactor">
    <cofactor evidence="2">
        <name>Zn(2+)</name>
        <dbReference type="ChEBI" id="CHEBI:29105"/>
    </cofactor>
</comment>
<evidence type="ECO:0000313" key="14">
    <source>
        <dbReference type="Proteomes" id="UP000030401"/>
    </source>
</evidence>
<dbReference type="eggNOG" id="COG1496">
    <property type="taxonomic scope" value="Bacteria"/>
</dbReference>
<evidence type="ECO:0000256" key="2">
    <source>
        <dbReference type="ARBA" id="ARBA00001947"/>
    </source>
</evidence>
<dbReference type="EMBL" id="AVPG01000002">
    <property type="protein sequence ID" value="KGX88527.1"/>
    <property type="molecule type" value="Genomic_DNA"/>
</dbReference>
<dbReference type="PANTHER" id="PTHR30616">
    <property type="entry name" value="UNCHARACTERIZED PROTEIN YFIH"/>
    <property type="match status" value="1"/>
</dbReference>
<comment type="catalytic activity">
    <reaction evidence="1">
        <text>inosine + phosphate = alpha-D-ribose 1-phosphate + hypoxanthine</text>
        <dbReference type="Rhea" id="RHEA:27646"/>
        <dbReference type="ChEBI" id="CHEBI:17368"/>
        <dbReference type="ChEBI" id="CHEBI:17596"/>
        <dbReference type="ChEBI" id="CHEBI:43474"/>
        <dbReference type="ChEBI" id="CHEBI:57720"/>
        <dbReference type="EC" id="2.4.2.1"/>
    </reaction>
    <physiologicalReaction direction="left-to-right" evidence="1">
        <dbReference type="Rhea" id="RHEA:27647"/>
    </physiologicalReaction>
</comment>
<evidence type="ECO:0000256" key="3">
    <source>
        <dbReference type="ARBA" id="ARBA00003215"/>
    </source>
</evidence>
<comment type="catalytic activity">
    <reaction evidence="9">
        <text>adenosine + H2O + H(+) = inosine + NH4(+)</text>
        <dbReference type="Rhea" id="RHEA:24408"/>
        <dbReference type="ChEBI" id="CHEBI:15377"/>
        <dbReference type="ChEBI" id="CHEBI:15378"/>
        <dbReference type="ChEBI" id="CHEBI:16335"/>
        <dbReference type="ChEBI" id="CHEBI:17596"/>
        <dbReference type="ChEBI" id="CHEBI:28938"/>
        <dbReference type="EC" id="3.5.4.4"/>
    </reaction>
    <physiologicalReaction direction="left-to-right" evidence="9">
        <dbReference type="Rhea" id="RHEA:24409"/>
    </physiologicalReaction>
</comment>
<comment type="caution">
    <text evidence="13">The sequence shown here is derived from an EMBL/GenBank/DDBJ whole genome shotgun (WGS) entry which is preliminary data.</text>
</comment>
<name>A0A0A5HY58_9BACI</name>
<dbReference type="NCBIfam" id="TIGR00726">
    <property type="entry name" value="peptidoglycan editing factor PgeF"/>
    <property type="match status" value="1"/>
</dbReference>
<keyword evidence="14" id="KW-1185">Reference proteome</keyword>
<evidence type="ECO:0000256" key="10">
    <source>
        <dbReference type="ARBA" id="ARBA00048968"/>
    </source>
</evidence>
<dbReference type="Proteomes" id="UP000030401">
    <property type="component" value="Unassembled WGS sequence"/>
</dbReference>
<dbReference type="GO" id="GO:0017061">
    <property type="term" value="F:S-methyl-5-thioadenosine phosphorylase activity"/>
    <property type="evidence" value="ECO:0007669"/>
    <property type="project" value="UniProtKB-EC"/>
</dbReference>
<comment type="similarity">
    <text evidence="4 12">Belongs to the purine nucleoside phosphorylase YfiH/LACC1 family.</text>
</comment>
<keyword evidence="5" id="KW-0808">Transferase</keyword>
<comment type="catalytic activity">
    <reaction evidence="10">
        <text>adenosine + phosphate = alpha-D-ribose 1-phosphate + adenine</text>
        <dbReference type="Rhea" id="RHEA:27642"/>
        <dbReference type="ChEBI" id="CHEBI:16335"/>
        <dbReference type="ChEBI" id="CHEBI:16708"/>
        <dbReference type="ChEBI" id="CHEBI:43474"/>
        <dbReference type="ChEBI" id="CHEBI:57720"/>
        <dbReference type="EC" id="2.4.2.1"/>
    </reaction>
    <physiologicalReaction direction="left-to-right" evidence="10">
        <dbReference type="Rhea" id="RHEA:27643"/>
    </physiologicalReaction>
</comment>
<dbReference type="SUPFAM" id="SSF64438">
    <property type="entry name" value="CNF1/YfiH-like putative cysteine hydrolases"/>
    <property type="match status" value="1"/>
</dbReference>
<reference evidence="13 14" key="1">
    <citation type="submission" date="2013-08" db="EMBL/GenBank/DDBJ databases">
        <authorList>
            <person name="Huang J."/>
            <person name="Wang G."/>
        </authorList>
    </citation>
    <scope>NUCLEOTIDE SEQUENCE [LARGE SCALE GENOMIC DNA]</scope>
    <source>
        <strain evidence="13 14">JSM 072002</strain>
    </source>
</reference>
<evidence type="ECO:0000256" key="8">
    <source>
        <dbReference type="ARBA" id="ARBA00022833"/>
    </source>
</evidence>
<organism evidence="13 14">
    <name type="scientific">Pontibacillus litoralis JSM 072002</name>
    <dbReference type="NCBI Taxonomy" id="1385512"/>
    <lineage>
        <taxon>Bacteria</taxon>
        <taxon>Bacillati</taxon>
        <taxon>Bacillota</taxon>
        <taxon>Bacilli</taxon>
        <taxon>Bacillales</taxon>
        <taxon>Bacillaceae</taxon>
        <taxon>Pontibacillus</taxon>
    </lineage>
</organism>
<dbReference type="OrthoDB" id="4279at2"/>
<dbReference type="Gene3D" id="3.60.140.10">
    <property type="entry name" value="CNF1/YfiH-like putative cysteine hydrolases"/>
    <property type="match status" value="1"/>
</dbReference>
<keyword evidence="8" id="KW-0862">Zinc</keyword>
<accession>A0A0A5HY58</accession>
<dbReference type="InterPro" id="IPR011324">
    <property type="entry name" value="Cytotoxic_necrot_fac-like_cat"/>
</dbReference>
<dbReference type="STRING" id="1385512.N784_07610"/>
<evidence type="ECO:0000313" key="13">
    <source>
        <dbReference type="EMBL" id="KGX88527.1"/>
    </source>
</evidence>
<gene>
    <name evidence="13" type="ORF">N784_07610</name>
</gene>
<comment type="catalytic activity">
    <reaction evidence="11">
        <text>S-methyl-5'-thioadenosine + phosphate = 5-(methylsulfanyl)-alpha-D-ribose 1-phosphate + adenine</text>
        <dbReference type="Rhea" id="RHEA:11852"/>
        <dbReference type="ChEBI" id="CHEBI:16708"/>
        <dbReference type="ChEBI" id="CHEBI:17509"/>
        <dbReference type="ChEBI" id="CHEBI:43474"/>
        <dbReference type="ChEBI" id="CHEBI:58533"/>
        <dbReference type="EC" id="2.4.2.28"/>
    </reaction>
    <physiologicalReaction direction="left-to-right" evidence="11">
        <dbReference type="Rhea" id="RHEA:11853"/>
    </physiologicalReaction>
</comment>
<dbReference type="RefSeq" id="WP_052127102.1">
    <property type="nucleotide sequence ID" value="NZ_AVPG01000002.1"/>
</dbReference>
<evidence type="ECO:0000256" key="1">
    <source>
        <dbReference type="ARBA" id="ARBA00000553"/>
    </source>
</evidence>
<dbReference type="AlphaFoldDB" id="A0A0A5HY58"/>
<evidence type="ECO:0000256" key="6">
    <source>
        <dbReference type="ARBA" id="ARBA00022723"/>
    </source>
</evidence>
<evidence type="ECO:0000256" key="11">
    <source>
        <dbReference type="ARBA" id="ARBA00049893"/>
    </source>
</evidence>
<dbReference type="InterPro" id="IPR038371">
    <property type="entry name" value="Cu_polyphenol_OxRdtase_sf"/>
</dbReference>
<evidence type="ECO:0000256" key="12">
    <source>
        <dbReference type="RuleBase" id="RU361274"/>
    </source>
</evidence>
<dbReference type="GO" id="GO:0016787">
    <property type="term" value="F:hydrolase activity"/>
    <property type="evidence" value="ECO:0007669"/>
    <property type="project" value="UniProtKB-KW"/>
</dbReference>
<sequence length="270" mass="30373">MSERFQHIHPSYLQLTKWTAANPQLKAGMTTRLGGEGVAPYDSFNLGWHVPDAHEIVLRNRQKLAQLLEFPLQNWVSGQQVHGTLIHQVTKQDVGKGALSQASAIPQCDGLLTNEKGVLLTAFYADCVPLLFHDPINGWIGIAHAGWRGTVAGIGSKMVQALIERGAKASNIRVAIGPSITGEAYEVDDHVVKHIPSCYRQEPFVVEKHDGKYMLYLQRFHKQLLLNEGLSEHHIDITQYCTYRNEELFFSYRRDNGQTGRMLAFIGMKR</sequence>
<protein>
    <recommendedName>
        <fullName evidence="12">Purine nucleoside phosphorylase</fullName>
    </recommendedName>
</protein>
<dbReference type="Pfam" id="PF02578">
    <property type="entry name" value="Cu-oxidase_4"/>
    <property type="match status" value="1"/>
</dbReference>
<evidence type="ECO:0000256" key="7">
    <source>
        <dbReference type="ARBA" id="ARBA00022801"/>
    </source>
</evidence>
<proteinExistence type="inferred from homology"/>
<dbReference type="CDD" id="cd16833">
    <property type="entry name" value="YfiH"/>
    <property type="match status" value="1"/>
</dbReference>
<evidence type="ECO:0000256" key="9">
    <source>
        <dbReference type="ARBA" id="ARBA00047989"/>
    </source>
</evidence>
<keyword evidence="7" id="KW-0378">Hydrolase</keyword>
<comment type="function">
    <text evidence="3">Purine nucleoside enzyme that catalyzes the phosphorolysis of adenosine and inosine nucleosides, yielding D-ribose 1-phosphate and the respective free bases, adenine and hypoxanthine. Also catalyzes the phosphorolysis of S-methyl-5'-thioadenosine into adenine and S-methyl-5-thio-alpha-D-ribose 1-phosphate. Also has adenosine deaminase activity.</text>
</comment>
<evidence type="ECO:0000256" key="5">
    <source>
        <dbReference type="ARBA" id="ARBA00022679"/>
    </source>
</evidence>
<dbReference type="PANTHER" id="PTHR30616:SF2">
    <property type="entry name" value="PURINE NUCLEOSIDE PHOSPHORYLASE LACC1"/>
    <property type="match status" value="1"/>
</dbReference>
<evidence type="ECO:0000256" key="4">
    <source>
        <dbReference type="ARBA" id="ARBA00007353"/>
    </source>
</evidence>
<dbReference type="GO" id="GO:0005507">
    <property type="term" value="F:copper ion binding"/>
    <property type="evidence" value="ECO:0007669"/>
    <property type="project" value="TreeGrafter"/>
</dbReference>